<proteinExistence type="predicted"/>
<dbReference type="STRING" id="104663.SAMN04488121_102440"/>
<name>A0A1G7MIB4_CHIFI</name>
<sequence length="240" mass="26735">MKRMKFIMLLICVAFTSCLKILEGETLECSGPYIKTCHLGMGVNATLNTYSCMRYKSPSTDAMAFNGEGAFMIAQESAEGVTLQLAIDGIKLTCADGEFYVNAYGAYGWNLGKPAEVRLAVFKGKVRVQNAGVDTTIADGAVAIFNDSVSTAINWQPKELTYWVNQLYKVEQVPIYEFKAMLNRWFDVKAGVLSQNADSMLYNVRIQRDLPLAPQLKALEENNDYLFTVFSADSITIRHK</sequence>
<feature type="chain" id="PRO_5011540346" description="FecR protein" evidence="1">
    <location>
        <begin position="21"/>
        <end position="240"/>
    </location>
</feature>
<reference evidence="3" key="1">
    <citation type="submission" date="2016-10" db="EMBL/GenBank/DDBJ databases">
        <authorList>
            <person name="Varghese N."/>
            <person name="Submissions S."/>
        </authorList>
    </citation>
    <scope>NUCLEOTIDE SEQUENCE [LARGE SCALE GENOMIC DNA]</scope>
    <source>
        <strain evidence="3">DSM 527</strain>
    </source>
</reference>
<gene>
    <name evidence="2" type="ORF">SAMN04488121_102440</name>
</gene>
<dbReference type="Proteomes" id="UP000199045">
    <property type="component" value="Unassembled WGS sequence"/>
</dbReference>
<dbReference type="EMBL" id="FNBN01000002">
    <property type="protein sequence ID" value="SDF61356.1"/>
    <property type="molecule type" value="Genomic_DNA"/>
</dbReference>
<organism evidence="2 3">
    <name type="scientific">Chitinophaga filiformis</name>
    <name type="common">Myxococcus filiformis</name>
    <name type="synonym">Flexibacter filiformis</name>
    <dbReference type="NCBI Taxonomy" id="104663"/>
    <lineage>
        <taxon>Bacteria</taxon>
        <taxon>Pseudomonadati</taxon>
        <taxon>Bacteroidota</taxon>
        <taxon>Chitinophagia</taxon>
        <taxon>Chitinophagales</taxon>
        <taxon>Chitinophagaceae</taxon>
        <taxon>Chitinophaga</taxon>
    </lineage>
</organism>
<accession>A0A1G7MIB4</accession>
<keyword evidence="1" id="KW-0732">Signal</keyword>
<evidence type="ECO:0000313" key="2">
    <source>
        <dbReference type="EMBL" id="SDF61356.1"/>
    </source>
</evidence>
<evidence type="ECO:0008006" key="4">
    <source>
        <dbReference type="Google" id="ProtNLM"/>
    </source>
</evidence>
<dbReference type="RefSeq" id="WP_089830804.1">
    <property type="nucleotide sequence ID" value="NZ_FNBN01000002.1"/>
</dbReference>
<feature type="signal peptide" evidence="1">
    <location>
        <begin position="1"/>
        <end position="20"/>
    </location>
</feature>
<protein>
    <recommendedName>
        <fullName evidence="4">FecR protein</fullName>
    </recommendedName>
</protein>
<dbReference type="PROSITE" id="PS51257">
    <property type="entry name" value="PROKAR_LIPOPROTEIN"/>
    <property type="match status" value="1"/>
</dbReference>
<evidence type="ECO:0000313" key="3">
    <source>
        <dbReference type="Proteomes" id="UP000199045"/>
    </source>
</evidence>
<evidence type="ECO:0000256" key="1">
    <source>
        <dbReference type="SAM" id="SignalP"/>
    </source>
</evidence>
<dbReference type="AlphaFoldDB" id="A0A1G7MIB4"/>